<dbReference type="InterPro" id="IPR050679">
    <property type="entry name" value="Bact_HTH_transcr_reg"/>
</dbReference>
<sequence>MEIDHDGRKPLKYQLADLLREQIMSGELAPDRAIPSEQQLMQRYELGRDTVRAGVAILKEEGYLVAERGRGTFVRPREEWPAQ</sequence>
<dbReference type="RefSeq" id="WP_185110576.1">
    <property type="nucleotide sequence ID" value="NZ_BAAAXY010000078.1"/>
</dbReference>
<dbReference type="CDD" id="cd07377">
    <property type="entry name" value="WHTH_GntR"/>
    <property type="match status" value="1"/>
</dbReference>
<gene>
    <name evidence="5" type="ORF">HD593_010885</name>
</gene>
<dbReference type="PANTHER" id="PTHR44846">
    <property type="entry name" value="MANNOSYL-D-GLYCERATE TRANSPORT/METABOLISM SYSTEM REPRESSOR MNGR-RELATED"/>
    <property type="match status" value="1"/>
</dbReference>
<evidence type="ECO:0000256" key="2">
    <source>
        <dbReference type="ARBA" id="ARBA00023125"/>
    </source>
</evidence>
<keyword evidence="1" id="KW-0805">Transcription regulation</keyword>
<dbReference type="GO" id="GO:0045892">
    <property type="term" value="P:negative regulation of DNA-templated transcription"/>
    <property type="evidence" value="ECO:0007669"/>
    <property type="project" value="TreeGrafter"/>
</dbReference>
<evidence type="ECO:0000256" key="1">
    <source>
        <dbReference type="ARBA" id="ARBA00023015"/>
    </source>
</evidence>
<dbReference type="Proteomes" id="UP000565579">
    <property type="component" value="Unassembled WGS sequence"/>
</dbReference>
<keyword evidence="2 5" id="KW-0238">DNA-binding</keyword>
<dbReference type="GO" id="GO:0003700">
    <property type="term" value="F:DNA-binding transcription factor activity"/>
    <property type="evidence" value="ECO:0007669"/>
    <property type="project" value="InterPro"/>
</dbReference>
<dbReference type="AlphaFoldDB" id="A0A7X0P6C5"/>
<feature type="domain" description="HTH gntR-type" evidence="4">
    <location>
        <begin position="9"/>
        <end position="77"/>
    </location>
</feature>
<evidence type="ECO:0000313" key="6">
    <source>
        <dbReference type="Proteomes" id="UP000565579"/>
    </source>
</evidence>
<comment type="caution">
    <text evidence="5">The sequence shown here is derived from an EMBL/GenBank/DDBJ whole genome shotgun (WGS) entry which is preliminary data.</text>
</comment>
<dbReference type="SUPFAM" id="SSF46785">
    <property type="entry name" value="Winged helix' DNA-binding domain"/>
    <property type="match status" value="1"/>
</dbReference>
<dbReference type="InterPro" id="IPR000524">
    <property type="entry name" value="Tscrpt_reg_HTH_GntR"/>
</dbReference>
<dbReference type="PANTHER" id="PTHR44846:SF17">
    <property type="entry name" value="GNTR-FAMILY TRANSCRIPTIONAL REGULATOR"/>
    <property type="match status" value="1"/>
</dbReference>
<evidence type="ECO:0000313" key="5">
    <source>
        <dbReference type="EMBL" id="MBB6556090.1"/>
    </source>
</evidence>
<evidence type="ECO:0000256" key="3">
    <source>
        <dbReference type="ARBA" id="ARBA00023163"/>
    </source>
</evidence>
<dbReference type="Gene3D" id="1.10.10.10">
    <property type="entry name" value="Winged helix-like DNA-binding domain superfamily/Winged helix DNA-binding domain"/>
    <property type="match status" value="1"/>
</dbReference>
<protein>
    <submittedName>
        <fullName evidence="5">DNA-binding GntR family transcriptional regulator</fullName>
    </submittedName>
</protein>
<proteinExistence type="predicted"/>
<accession>A0A7X0P6C5</accession>
<dbReference type="GO" id="GO:0003677">
    <property type="term" value="F:DNA binding"/>
    <property type="evidence" value="ECO:0007669"/>
    <property type="project" value="UniProtKB-KW"/>
</dbReference>
<dbReference type="Pfam" id="PF00392">
    <property type="entry name" value="GntR"/>
    <property type="match status" value="1"/>
</dbReference>
<keyword evidence="3" id="KW-0804">Transcription</keyword>
<dbReference type="PRINTS" id="PR00035">
    <property type="entry name" value="HTHGNTR"/>
</dbReference>
<keyword evidence="6" id="KW-1185">Reference proteome</keyword>
<reference evidence="5 6" key="1">
    <citation type="submission" date="2020-08" db="EMBL/GenBank/DDBJ databases">
        <title>Sequencing the genomes of 1000 actinobacteria strains.</title>
        <authorList>
            <person name="Klenk H.-P."/>
        </authorList>
    </citation>
    <scope>NUCLEOTIDE SEQUENCE [LARGE SCALE GENOMIC DNA]</scope>
    <source>
        <strain evidence="5 6">DSM 43768</strain>
    </source>
</reference>
<dbReference type="InterPro" id="IPR036388">
    <property type="entry name" value="WH-like_DNA-bd_sf"/>
</dbReference>
<dbReference type="SMART" id="SM00345">
    <property type="entry name" value="HTH_GNTR"/>
    <property type="match status" value="1"/>
</dbReference>
<dbReference type="PROSITE" id="PS50949">
    <property type="entry name" value="HTH_GNTR"/>
    <property type="match status" value="1"/>
</dbReference>
<organism evidence="5 6">
    <name type="scientific">Nonomuraea rubra</name>
    <dbReference type="NCBI Taxonomy" id="46180"/>
    <lineage>
        <taxon>Bacteria</taxon>
        <taxon>Bacillati</taxon>
        <taxon>Actinomycetota</taxon>
        <taxon>Actinomycetes</taxon>
        <taxon>Streptosporangiales</taxon>
        <taxon>Streptosporangiaceae</taxon>
        <taxon>Nonomuraea</taxon>
    </lineage>
</organism>
<dbReference type="EMBL" id="JACHMI010000001">
    <property type="protein sequence ID" value="MBB6556090.1"/>
    <property type="molecule type" value="Genomic_DNA"/>
</dbReference>
<name>A0A7X0P6C5_9ACTN</name>
<dbReference type="InterPro" id="IPR036390">
    <property type="entry name" value="WH_DNA-bd_sf"/>
</dbReference>
<evidence type="ECO:0000259" key="4">
    <source>
        <dbReference type="PROSITE" id="PS50949"/>
    </source>
</evidence>